<comment type="caution">
    <text evidence="2">The sequence shown here is derived from an EMBL/GenBank/DDBJ whole genome shotgun (WGS) entry which is preliminary data.</text>
</comment>
<reference evidence="2 3" key="1">
    <citation type="submission" date="2015-12" db="EMBL/GenBank/DDBJ databases">
        <title>The genome of Folsomia candida.</title>
        <authorList>
            <person name="Faddeeva A."/>
            <person name="Derks M.F."/>
            <person name="Anvar Y."/>
            <person name="Smit S."/>
            <person name="Van Straalen N."/>
            <person name="Roelofs D."/>
        </authorList>
    </citation>
    <scope>NUCLEOTIDE SEQUENCE [LARGE SCALE GENOMIC DNA]</scope>
    <source>
        <strain evidence="2 3">VU population</strain>
        <tissue evidence="2">Whole body</tissue>
    </source>
</reference>
<sequence>MKVILLVSLAIVAASCEGIKPVKPVKPQARASAFTYNAGVTAAYPPQTGLIYNANTLVKYVGGATVIFPYGTVVNFPFETEFYVKEGPSRVVADTNVTFGSSVQVTFAPGTNVKYTKANSEVKYLQFNGNTHSCVQYPNQTPAQYYCSNCDLRLFQADTNPLVYYNPGGSTAFGASALPVETDVKPAATARTYGYYGGGCGYSYCSGYSYYGYPQTTYYNYNTGYSSYCYQTGYNTYSYGGGGGGGYSMAGGSCYGGGAYYGSYGGSYYG</sequence>
<keyword evidence="3" id="KW-1185">Reference proteome</keyword>
<keyword evidence="1" id="KW-0732">Signal</keyword>
<evidence type="ECO:0000256" key="1">
    <source>
        <dbReference type="SAM" id="SignalP"/>
    </source>
</evidence>
<protein>
    <submittedName>
        <fullName evidence="2">Uncharacterized protein</fullName>
    </submittedName>
</protein>
<name>A0A226EY07_FOLCA</name>
<proteinExistence type="predicted"/>
<accession>A0A226EY07</accession>
<organism evidence="2 3">
    <name type="scientific">Folsomia candida</name>
    <name type="common">Springtail</name>
    <dbReference type="NCBI Taxonomy" id="158441"/>
    <lineage>
        <taxon>Eukaryota</taxon>
        <taxon>Metazoa</taxon>
        <taxon>Ecdysozoa</taxon>
        <taxon>Arthropoda</taxon>
        <taxon>Hexapoda</taxon>
        <taxon>Collembola</taxon>
        <taxon>Entomobryomorpha</taxon>
        <taxon>Isotomoidea</taxon>
        <taxon>Isotomidae</taxon>
        <taxon>Proisotominae</taxon>
        <taxon>Folsomia</taxon>
    </lineage>
</organism>
<feature type="signal peptide" evidence="1">
    <location>
        <begin position="1"/>
        <end position="18"/>
    </location>
</feature>
<dbReference type="EMBL" id="LNIX01000001">
    <property type="protein sequence ID" value="OXA62439.1"/>
    <property type="molecule type" value="Genomic_DNA"/>
</dbReference>
<dbReference type="Proteomes" id="UP000198287">
    <property type="component" value="Unassembled WGS sequence"/>
</dbReference>
<dbReference type="AlphaFoldDB" id="A0A226EY07"/>
<evidence type="ECO:0000313" key="3">
    <source>
        <dbReference type="Proteomes" id="UP000198287"/>
    </source>
</evidence>
<feature type="chain" id="PRO_5012466182" evidence="1">
    <location>
        <begin position="19"/>
        <end position="270"/>
    </location>
</feature>
<gene>
    <name evidence="2" type="ORF">Fcan01_01202</name>
</gene>
<evidence type="ECO:0000313" key="2">
    <source>
        <dbReference type="EMBL" id="OXA62439.1"/>
    </source>
</evidence>
<dbReference type="PROSITE" id="PS51257">
    <property type="entry name" value="PROKAR_LIPOPROTEIN"/>
    <property type="match status" value="1"/>
</dbReference>